<dbReference type="FunFam" id="1.50.10.20:FF:000003">
    <property type="entry name" value="Terpene cyclase/mutase family member"/>
    <property type="match status" value="1"/>
</dbReference>
<dbReference type="CDD" id="cd02892">
    <property type="entry name" value="SQCY_1"/>
    <property type="match status" value="1"/>
</dbReference>
<dbReference type="AlphaFoldDB" id="A0A292PKM2"/>
<evidence type="ECO:0000256" key="7">
    <source>
        <dbReference type="RuleBase" id="RU362003"/>
    </source>
</evidence>
<dbReference type="Pfam" id="PF13243">
    <property type="entry name" value="SQHop_cyclase_C"/>
    <property type="match status" value="1"/>
</dbReference>
<keyword evidence="6 7" id="KW-0413">Isomerase</keyword>
<accession>A0A292PKM2</accession>
<dbReference type="InterPro" id="IPR032696">
    <property type="entry name" value="SQ_cyclase_C"/>
</dbReference>
<dbReference type="GO" id="GO:0006696">
    <property type="term" value="P:ergosterol biosynthetic process"/>
    <property type="evidence" value="ECO:0007669"/>
    <property type="project" value="TreeGrafter"/>
</dbReference>
<evidence type="ECO:0000256" key="4">
    <source>
        <dbReference type="ARBA" id="ARBA00022955"/>
    </source>
</evidence>
<dbReference type="EC" id="5.4.99.-" evidence="7"/>
<dbReference type="Pfam" id="PF13249">
    <property type="entry name" value="SQHop_cyclase_N"/>
    <property type="match status" value="1"/>
</dbReference>
<keyword evidence="4" id="KW-0752">Steroid biosynthesis</keyword>
<evidence type="ECO:0000256" key="1">
    <source>
        <dbReference type="ARBA" id="ARBA00009755"/>
    </source>
</evidence>
<dbReference type="SUPFAM" id="SSF48239">
    <property type="entry name" value="Terpenoid cyclases/Protein prenyltransferases"/>
    <property type="match status" value="2"/>
</dbReference>
<dbReference type="SFLD" id="SFLDG01016">
    <property type="entry name" value="Prenyltransferase_Like_2"/>
    <property type="match status" value="1"/>
</dbReference>
<proteinExistence type="inferred from homology"/>
<feature type="domain" description="Squalene cyclase C-terminal" evidence="8">
    <location>
        <begin position="380"/>
        <end position="711"/>
    </location>
</feature>
<dbReference type="Proteomes" id="UP001412239">
    <property type="component" value="Unassembled WGS sequence"/>
</dbReference>
<evidence type="ECO:0000256" key="5">
    <source>
        <dbReference type="ARBA" id="ARBA00023098"/>
    </source>
</evidence>
<organism evidence="10 11">
    <name type="scientific">Tuber aestivum</name>
    <name type="common">summer truffle</name>
    <dbReference type="NCBI Taxonomy" id="59557"/>
    <lineage>
        <taxon>Eukaryota</taxon>
        <taxon>Fungi</taxon>
        <taxon>Dikarya</taxon>
        <taxon>Ascomycota</taxon>
        <taxon>Pezizomycotina</taxon>
        <taxon>Pezizomycetes</taxon>
        <taxon>Pezizales</taxon>
        <taxon>Tuberaceae</taxon>
        <taxon>Tuber</taxon>
    </lineage>
</organism>
<dbReference type="PANTHER" id="PTHR11764">
    <property type="entry name" value="TERPENE CYCLASE/MUTASE FAMILY MEMBER"/>
    <property type="match status" value="1"/>
</dbReference>
<keyword evidence="5" id="KW-0443">Lipid metabolism</keyword>
<dbReference type="PANTHER" id="PTHR11764:SF20">
    <property type="entry name" value="LANOSTEROL SYNTHASE"/>
    <property type="match status" value="1"/>
</dbReference>
<dbReference type="InterPro" id="IPR018333">
    <property type="entry name" value="Squalene_cyclase"/>
</dbReference>
<dbReference type="InterPro" id="IPR002365">
    <property type="entry name" value="Terpene_synthase_CS"/>
</dbReference>
<evidence type="ECO:0000313" key="10">
    <source>
        <dbReference type="EMBL" id="CUS07033.1"/>
    </source>
</evidence>
<dbReference type="InterPro" id="IPR008930">
    <property type="entry name" value="Terpenoid_cyclase/PrenylTrfase"/>
</dbReference>
<dbReference type="EMBL" id="LN891261">
    <property type="protein sequence ID" value="CUS07033.1"/>
    <property type="molecule type" value="Genomic_DNA"/>
</dbReference>
<dbReference type="Gene3D" id="6.20.120.20">
    <property type="match status" value="1"/>
</dbReference>
<keyword evidence="3" id="KW-0677">Repeat</keyword>
<evidence type="ECO:0000256" key="2">
    <source>
        <dbReference type="ARBA" id="ARBA00022516"/>
    </source>
</evidence>
<reference evidence="10" key="1">
    <citation type="submission" date="2015-10" db="EMBL/GenBank/DDBJ databases">
        <authorList>
            <person name="Regsiter A."/>
            <person name="william w."/>
        </authorList>
    </citation>
    <scope>NUCLEOTIDE SEQUENCE</scope>
    <source>
        <strain evidence="10">Montdore</strain>
    </source>
</reference>
<dbReference type="PROSITE" id="PS01074">
    <property type="entry name" value="TERPENE_SYNTHASES"/>
    <property type="match status" value="1"/>
</dbReference>
<dbReference type="GO" id="GO:0000250">
    <property type="term" value="F:lanosterol synthase activity"/>
    <property type="evidence" value="ECO:0007669"/>
    <property type="project" value="TreeGrafter"/>
</dbReference>
<dbReference type="GO" id="GO:0005811">
    <property type="term" value="C:lipid droplet"/>
    <property type="evidence" value="ECO:0007669"/>
    <property type="project" value="InterPro"/>
</dbReference>
<dbReference type="InterPro" id="IPR032697">
    <property type="entry name" value="SQ_cyclase_N"/>
</dbReference>
<keyword evidence="2" id="KW-0444">Lipid biosynthesis</keyword>
<sequence>MNESTISGDLPTTELARWRLKTEDGRQTWHYLKTDEEVAAWPQSAADKYHLGLPTGLPTLPTPGTPLDAARNGLSFFSQLQLSEGQWASEYGGPMFLLPATMIAYFVTNSEIPGEWRIEIQRYLAARANPEDGGWGLHIEGESTVFGTALNYAVLRIVGMSPDHPVCVKARKTLHALGGALQTPLWGKVLLSLMGCYKWEGVNPIPPEMWLLPDWVPFHPGRWWVHCRQVFLPMSYLYSLKKARPVDDVTIALRKELYVESYDSIDFSLHRNTVAPGDIYHPHTKVLDAMNWILTVWGKWICPDKLQEIARDHVYRLIKLEDENSDYCCVGPVNNPMNLVARYFTEGESHAVNMHRETIKDFLWMKNEGMLANGTDGVQCWDTSFLIQGVVECGFGGDPRYRDMLIKALQFLDTQQIREEPKEKDFSYRQQRKGAWPFSKRKQGYTVSDTTAEGLKSVLLLQSVPGMPKLVSDERLQDSANVLLSMQNANGAFASYELIRAGPWMEALNAAEVFGRIMVEYPYPECSTAAIMGLQQFLKTYPNHPRRTKVENVVRRTVQYIKEAQEPDGSWYGNWGICFTYATMFATEALKSVGETCDNSSALRKAVEFLLSKQRDDGGWGESYKSCETGIYTEHEETQVVNTAWAVIALMNAGYKERGPIERGIKLIMRRQQPNGEWLQEGIEGVFNKSCMISYPNYKFTFTIKALGIYARIFGNEVC</sequence>
<evidence type="ECO:0000259" key="8">
    <source>
        <dbReference type="Pfam" id="PF13243"/>
    </source>
</evidence>
<dbReference type="NCBIfam" id="TIGR01787">
    <property type="entry name" value="squalene_cyclas"/>
    <property type="match status" value="1"/>
</dbReference>
<evidence type="ECO:0000256" key="3">
    <source>
        <dbReference type="ARBA" id="ARBA00022737"/>
    </source>
</evidence>
<evidence type="ECO:0000256" key="6">
    <source>
        <dbReference type="ARBA" id="ARBA00023235"/>
    </source>
</evidence>
<comment type="similarity">
    <text evidence="1 7">Belongs to the terpene cyclase/mutase family.</text>
</comment>
<protein>
    <recommendedName>
        <fullName evidence="7">Terpene cyclase/mutase family member</fullName>
        <ecNumber evidence="7">5.4.99.-</ecNumber>
    </recommendedName>
</protein>
<gene>
    <name evidence="10" type="ORF">GSTUAT00008884001</name>
</gene>
<name>A0A292PKM2_9PEZI</name>
<evidence type="ECO:0000313" key="11">
    <source>
        <dbReference type="Proteomes" id="UP001412239"/>
    </source>
</evidence>
<dbReference type="GO" id="GO:0016104">
    <property type="term" value="P:triterpenoid biosynthetic process"/>
    <property type="evidence" value="ECO:0007669"/>
    <property type="project" value="InterPro"/>
</dbReference>
<feature type="domain" description="Squalene cyclase N-terminal" evidence="9">
    <location>
        <begin position="77"/>
        <end position="316"/>
    </location>
</feature>
<evidence type="ECO:0000259" key="9">
    <source>
        <dbReference type="Pfam" id="PF13249"/>
    </source>
</evidence>
<dbReference type="Gene3D" id="1.50.10.20">
    <property type="match status" value="2"/>
</dbReference>
<keyword evidence="11" id="KW-1185">Reference proteome</keyword>